<dbReference type="SMART" id="SM00105">
    <property type="entry name" value="ArfGap"/>
    <property type="match status" value="1"/>
</dbReference>
<feature type="compositionally biased region" description="Polar residues" evidence="6">
    <location>
        <begin position="219"/>
        <end position="263"/>
    </location>
</feature>
<name>A0ABQ8EZH7_9FUNG</name>
<dbReference type="PANTHER" id="PTHR45686:SF4">
    <property type="entry name" value="ADP-RIBOSYLATION FACTOR GTPASE ACTIVATING PROTEIN 3, ISOFORM H"/>
    <property type="match status" value="1"/>
</dbReference>
<evidence type="ECO:0000256" key="4">
    <source>
        <dbReference type="ARBA" id="ARBA00022833"/>
    </source>
</evidence>
<dbReference type="EMBL" id="JAFCIX010000464">
    <property type="protein sequence ID" value="KAH6589388.1"/>
    <property type="molecule type" value="Genomic_DNA"/>
</dbReference>
<feature type="region of interest" description="Disordered" evidence="6">
    <location>
        <begin position="158"/>
        <end position="334"/>
    </location>
</feature>
<accession>A0ABQ8EZH7</accession>
<dbReference type="InterPro" id="IPR038508">
    <property type="entry name" value="ArfGAP_dom_sf"/>
</dbReference>
<dbReference type="PANTHER" id="PTHR45686">
    <property type="entry name" value="ADP-RIBOSYLATION FACTOR GTPASE ACTIVATING PROTEIN 3, ISOFORM H-RELATED"/>
    <property type="match status" value="1"/>
</dbReference>
<keyword evidence="3 5" id="KW-0863">Zinc-finger</keyword>
<feature type="compositionally biased region" description="Low complexity" evidence="6">
    <location>
        <begin position="164"/>
        <end position="188"/>
    </location>
</feature>
<feature type="region of interest" description="Disordered" evidence="6">
    <location>
        <begin position="375"/>
        <end position="402"/>
    </location>
</feature>
<feature type="compositionally biased region" description="Polar residues" evidence="6">
    <location>
        <begin position="481"/>
        <end position="493"/>
    </location>
</feature>
<dbReference type="Proteomes" id="UP001648503">
    <property type="component" value="Unassembled WGS sequence"/>
</dbReference>
<feature type="compositionally biased region" description="Polar residues" evidence="6">
    <location>
        <begin position="387"/>
        <end position="397"/>
    </location>
</feature>
<organism evidence="8 9">
    <name type="scientific">Batrachochytrium salamandrivorans</name>
    <dbReference type="NCBI Taxonomy" id="1357716"/>
    <lineage>
        <taxon>Eukaryota</taxon>
        <taxon>Fungi</taxon>
        <taxon>Fungi incertae sedis</taxon>
        <taxon>Chytridiomycota</taxon>
        <taxon>Chytridiomycota incertae sedis</taxon>
        <taxon>Chytridiomycetes</taxon>
        <taxon>Rhizophydiales</taxon>
        <taxon>Rhizophydiales incertae sedis</taxon>
        <taxon>Batrachochytrium</taxon>
    </lineage>
</organism>
<comment type="caution">
    <text evidence="8">The sequence shown here is derived from an EMBL/GenBank/DDBJ whole genome shotgun (WGS) entry which is preliminary data.</text>
</comment>
<proteinExistence type="predicted"/>
<dbReference type="PRINTS" id="PR00405">
    <property type="entry name" value="REVINTRACTNG"/>
</dbReference>
<protein>
    <recommendedName>
        <fullName evidence="7">Arf-GAP domain-containing protein</fullName>
    </recommendedName>
</protein>
<evidence type="ECO:0000313" key="9">
    <source>
        <dbReference type="Proteomes" id="UP001648503"/>
    </source>
</evidence>
<feature type="region of interest" description="Disordered" evidence="6">
    <location>
        <begin position="446"/>
        <end position="493"/>
    </location>
</feature>
<dbReference type="PROSITE" id="PS50115">
    <property type="entry name" value="ARFGAP"/>
    <property type="match status" value="1"/>
</dbReference>
<reference evidence="8 9" key="1">
    <citation type="submission" date="2021-02" db="EMBL/GenBank/DDBJ databases">
        <title>Variation within the Batrachochytrium salamandrivorans European outbreak.</title>
        <authorList>
            <person name="Kelly M."/>
            <person name="Pasmans F."/>
            <person name="Shea T.P."/>
            <person name="Munoz J.F."/>
            <person name="Carranza S."/>
            <person name="Cuomo C.A."/>
            <person name="Martel A."/>
        </authorList>
    </citation>
    <scope>NUCLEOTIDE SEQUENCE [LARGE SCALE GENOMIC DNA]</scope>
    <source>
        <strain evidence="8 9">AMFP18/2</strain>
    </source>
</reference>
<keyword evidence="2" id="KW-0479">Metal-binding</keyword>
<feature type="compositionally biased region" description="Polar residues" evidence="6">
    <location>
        <begin position="189"/>
        <end position="199"/>
    </location>
</feature>
<dbReference type="InterPro" id="IPR037278">
    <property type="entry name" value="ARFGAP/RecO"/>
</dbReference>
<dbReference type="CDD" id="cd22249">
    <property type="entry name" value="UDM1_RNF168_RNF169-like"/>
    <property type="match status" value="1"/>
</dbReference>
<evidence type="ECO:0000256" key="3">
    <source>
        <dbReference type="ARBA" id="ARBA00022771"/>
    </source>
</evidence>
<keyword evidence="9" id="KW-1185">Reference proteome</keyword>
<evidence type="ECO:0000256" key="5">
    <source>
        <dbReference type="PROSITE-ProRule" id="PRU00288"/>
    </source>
</evidence>
<feature type="compositionally biased region" description="Polar residues" evidence="6">
    <location>
        <begin position="318"/>
        <end position="334"/>
    </location>
</feature>
<evidence type="ECO:0000256" key="6">
    <source>
        <dbReference type="SAM" id="MobiDB-lite"/>
    </source>
</evidence>
<dbReference type="InterPro" id="IPR001164">
    <property type="entry name" value="ArfGAP_dom"/>
</dbReference>
<gene>
    <name evidence="8" type="ORF">BASA50_010041</name>
</gene>
<evidence type="ECO:0000256" key="2">
    <source>
        <dbReference type="ARBA" id="ARBA00022723"/>
    </source>
</evidence>
<sequence>MTTEYLPKGETQELFRKLSAKRENKVCFDCMAKNPTWSTVTFGLYLCLDCSSVHRNMGVHITFVRSVTLDSWSVDQMRRMKLGGNHNFSEFLKGHGGAAGFKDAKSKYTSRAALQYKERLQRLIDEDTRRHPHSIVLDSNDSTIPDTTEEIKADDFFGDWSVENGSPASGNNPASSALNASSTLSGNLRHTTPASNTFIPESDSKSDATKSSMPPHVPTSPSDDQWGQPGEFSSTGPSNVKSNPNPTTAFASPTTNTSSSSILRPTVKKGLGAKKATKVMNFDEAERRAKEEQDRRSREEELALKRQDMEERQRALNPYSSVGENSSGPTSFSNRLAYGGSTGAGTGSIGDADVTSLGVGVGGLGFGFDPSSGVPPKNAGGFGATQKAPTPTQTSSRAAPAKSMGAFGGFGASADASAGGMSDADVQKRFGSAKAISSDMYFGRGNFDESESAETRERLTAFQGRSGFGSSDYYERDESKNSGGSTNRGSAYDSNVILSNVSDSARDFASRFVGQASEDLDSVKKMVTAGGSKLGELLSDIQSRYS</sequence>
<dbReference type="Pfam" id="PF01412">
    <property type="entry name" value="ArfGap"/>
    <property type="match status" value="1"/>
</dbReference>
<evidence type="ECO:0000256" key="1">
    <source>
        <dbReference type="ARBA" id="ARBA00022468"/>
    </source>
</evidence>
<feature type="domain" description="Arf-GAP" evidence="7">
    <location>
        <begin position="12"/>
        <end position="130"/>
    </location>
</feature>
<feature type="compositionally biased region" description="Basic and acidic residues" evidence="6">
    <location>
        <begin position="284"/>
        <end position="314"/>
    </location>
</feature>
<evidence type="ECO:0000259" key="7">
    <source>
        <dbReference type="PROSITE" id="PS50115"/>
    </source>
</evidence>
<evidence type="ECO:0000313" key="8">
    <source>
        <dbReference type="EMBL" id="KAH6589388.1"/>
    </source>
</evidence>
<dbReference type="CDD" id="cd08831">
    <property type="entry name" value="ArfGap_ArfGap2_3_like"/>
    <property type="match status" value="1"/>
</dbReference>
<keyword evidence="1" id="KW-0343">GTPase activation</keyword>
<dbReference type="Gene3D" id="1.10.220.150">
    <property type="entry name" value="Arf GTPase activating protein"/>
    <property type="match status" value="1"/>
</dbReference>
<dbReference type="SUPFAM" id="SSF57863">
    <property type="entry name" value="ArfGap/RecO-like zinc finger"/>
    <property type="match status" value="1"/>
</dbReference>
<keyword evidence="4" id="KW-0862">Zinc</keyword>